<dbReference type="Proteomes" id="UP000233618">
    <property type="component" value="Unassembled WGS sequence"/>
</dbReference>
<proteinExistence type="predicted"/>
<comment type="caution">
    <text evidence="1">The sequence shown here is derived from an EMBL/GenBank/DDBJ whole genome shotgun (WGS) entry which is preliminary data.</text>
</comment>
<dbReference type="AlphaFoldDB" id="A0A2N3HQA2"/>
<name>A0A2N3HQA2_9BACT</name>
<evidence type="ECO:0000313" key="1">
    <source>
        <dbReference type="EMBL" id="PKQ60223.1"/>
    </source>
</evidence>
<gene>
    <name evidence="1" type="ORF">BZG01_21165</name>
</gene>
<keyword evidence="2" id="KW-1185">Reference proteome</keyword>
<sequence length="63" mass="7329">MANVIKFSSAVVFSAQKWLSTQNKWLTRMTSCPFSLRQCKYEFIFGLFVREKAADNAKIDVFE</sequence>
<accession>A0A2N3HQA2</accession>
<protein>
    <submittedName>
        <fullName evidence="1">Uncharacterized protein</fullName>
    </submittedName>
</protein>
<evidence type="ECO:0000313" key="2">
    <source>
        <dbReference type="Proteomes" id="UP000233618"/>
    </source>
</evidence>
<reference evidence="1 2" key="1">
    <citation type="journal article" date="2017" name="Front. Microbiol.">
        <title>Labilibaculum manganireducens gen. nov., sp. nov. and Labilibaculum filiforme sp. nov., Novel Bacteroidetes Isolated from Subsurface Sediments of the Baltic Sea.</title>
        <authorList>
            <person name="Vandieken V."/>
            <person name="Marshall I.P."/>
            <person name="Niemann H."/>
            <person name="Engelen B."/>
            <person name="Cypionka H."/>
        </authorList>
    </citation>
    <scope>NUCLEOTIDE SEQUENCE [LARGE SCALE GENOMIC DNA]</scope>
    <source>
        <strain evidence="1 2">59.10-2M</strain>
    </source>
</reference>
<organism evidence="1 2">
    <name type="scientific">Labilibaculum manganireducens</name>
    <dbReference type="NCBI Taxonomy" id="1940525"/>
    <lineage>
        <taxon>Bacteria</taxon>
        <taxon>Pseudomonadati</taxon>
        <taxon>Bacteroidota</taxon>
        <taxon>Bacteroidia</taxon>
        <taxon>Marinilabiliales</taxon>
        <taxon>Marinifilaceae</taxon>
        <taxon>Labilibaculum</taxon>
    </lineage>
</organism>
<dbReference type="EMBL" id="MVDE01000077">
    <property type="protein sequence ID" value="PKQ60223.1"/>
    <property type="molecule type" value="Genomic_DNA"/>
</dbReference>